<feature type="transmembrane region" description="Helical" evidence="6">
    <location>
        <begin position="12"/>
        <end position="32"/>
    </location>
</feature>
<gene>
    <name evidence="8" type="ORF">SAMN04489746_0524</name>
</gene>
<evidence type="ECO:0000256" key="5">
    <source>
        <dbReference type="ARBA" id="ARBA00023136"/>
    </source>
</evidence>
<comment type="caution">
    <text evidence="8">The sequence shown here is derived from an EMBL/GenBank/DDBJ whole genome shotgun (WGS) entry which is preliminary data.</text>
</comment>
<dbReference type="InterPro" id="IPR051401">
    <property type="entry name" value="GtrA_CellWall_Glycosyl"/>
</dbReference>
<dbReference type="GO" id="GO:0000271">
    <property type="term" value="P:polysaccharide biosynthetic process"/>
    <property type="evidence" value="ECO:0007669"/>
    <property type="project" value="InterPro"/>
</dbReference>
<comment type="subcellular location">
    <subcellularLocation>
        <location evidence="1">Membrane</location>
        <topology evidence="1">Multi-pass membrane protein</topology>
    </subcellularLocation>
</comment>
<keyword evidence="4 6" id="KW-1133">Transmembrane helix</keyword>
<evidence type="ECO:0000256" key="3">
    <source>
        <dbReference type="ARBA" id="ARBA00022692"/>
    </source>
</evidence>
<reference evidence="8 9" key="1">
    <citation type="submission" date="2016-10" db="EMBL/GenBank/DDBJ databases">
        <authorList>
            <person name="Varghese N."/>
            <person name="Submissions S."/>
        </authorList>
    </citation>
    <scope>NUCLEOTIDE SEQUENCE [LARGE SCALE GENOMIC DNA]</scope>
    <source>
        <strain evidence="8 9">DSM 20586</strain>
    </source>
</reference>
<proteinExistence type="inferred from homology"/>
<dbReference type="EMBL" id="FNSH01000001">
    <property type="protein sequence ID" value="SEB53288.1"/>
    <property type="molecule type" value="Genomic_DNA"/>
</dbReference>
<name>A0AB38A5M7_9ACTN</name>
<keyword evidence="3 6" id="KW-0812">Transmembrane</keyword>
<dbReference type="Pfam" id="PF04138">
    <property type="entry name" value="GtrA_DPMS_TM"/>
    <property type="match status" value="1"/>
</dbReference>
<feature type="domain" description="GtrA/DPMS transmembrane" evidence="7">
    <location>
        <begin position="10"/>
        <end position="133"/>
    </location>
</feature>
<dbReference type="AlphaFoldDB" id="A0AB38A5M7"/>
<evidence type="ECO:0000256" key="4">
    <source>
        <dbReference type="ARBA" id="ARBA00022989"/>
    </source>
</evidence>
<evidence type="ECO:0000256" key="2">
    <source>
        <dbReference type="ARBA" id="ARBA00009399"/>
    </source>
</evidence>
<comment type="similarity">
    <text evidence="2">Belongs to the GtrA family.</text>
</comment>
<accession>A0AB38A5M7</accession>
<protein>
    <submittedName>
        <fullName evidence="8">Flippase GtrA (Transmembrane translocase of bactoprenol-linked glucose)</fullName>
    </submittedName>
</protein>
<dbReference type="GO" id="GO:0005886">
    <property type="term" value="C:plasma membrane"/>
    <property type="evidence" value="ECO:0007669"/>
    <property type="project" value="TreeGrafter"/>
</dbReference>
<feature type="transmembrane region" description="Helical" evidence="6">
    <location>
        <begin position="38"/>
        <end position="61"/>
    </location>
</feature>
<dbReference type="Proteomes" id="UP000183687">
    <property type="component" value="Unassembled WGS sequence"/>
</dbReference>
<keyword evidence="5 6" id="KW-0472">Membrane</keyword>
<organism evidence="8 9">
    <name type="scientific">Atopobium minutum</name>
    <dbReference type="NCBI Taxonomy" id="1381"/>
    <lineage>
        <taxon>Bacteria</taxon>
        <taxon>Bacillati</taxon>
        <taxon>Actinomycetota</taxon>
        <taxon>Coriobacteriia</taxon>
        <taxon>Coriobacteriales</taxon>
        <taxon>Atopobiaceae</taxon>
        <taxon>Atopobium</taxon>
    </lineage>
</organism>
<feature type="transmembrane region" description="Helical" evidence="6">
    <location>
        <begin position="108"/>
        <end position="128"/>
    </location>
</feature>
<sequence length="155" mass="16947">MNKLLAQIVKFGVVGVLATFVDFAVLIALHEWLGMNPILASAISFTLSAIFNYLASMRYVFTHREDLSKTREFIIFFVLSVIGLLLNSLIMWLGELAFGAVGIDYAHGPYYVGVKVVATGLVMVWNFVSRKVWLDAGASHEADVAGDKADAATSE</sequence>
<evidence type="ECO:0000259" key="7">
    <source>
        <dbReference type="Pfam" id="PF04138"/>
    </source>
</evidence>
<dbReference type="RefSeq" id="WP_002563375.1">
    <property type="nucleotide sequence ID" value="NZ_CALJSN010000006.1"/>
</dbReference>
<dbReference type="InterPro" id="IPR007267">
    <property type="entry name" value="GtrA_DPMS_TM"/>
</dbReference>
<feature type="transmembrane region" description="Helical" evidence="6">
    <location>
        <begin position="73"/>
        <end position="93"/>
    </location>
</feature>
<dbReference type="PANTHER" id="PTHR38459">
    <property type="entry name" value="PROPHAGE BACTOPRENOL-LINKED GLUCOSE TRANSLOCASE HOMOLOG"/>
    <property type="match status" value="1"/>
</dbReference>
<evidence type="ECO:0000313" key="9">
    <source>
        <dbReference type="Proteomes" id="UP000183687"/>
    </source>
</evidence>
<evidence type="ECO:0000313" key="8">
    <source>
        <dbReference type="EMBL" id="SEB53288.1"/>
    </source>
</evidence>
<evidence type="ECO:0000256" key="1">
    <source>
        <dbReference type="ARBA" id="ARBA00004141"/>
    </source>
</evidence>
<evidence type="ECO:0000256" key="6">
    <source>
        <dbReference type="SAM" id="Phobius"/>
    </source>
</evidence>
<dbReference type="PANTHER" id="PTHR38459:SF1">
    <property type="entry name" value="PROPHAGE BACTOPRENOL-LINKED GLUCOSE TRANSLOCASE HOMOLOG"/>
    <property type="match status" value="1"/>
</dbReference>